<keyword evidence="2" id="KW-0732">Signal</keyword>
<sequence length="210" mass="22569">MMKLLIGFALLAISVALPIDQFSFPGKPNWSDFGLSDDELSENLGGLPLLEPVLLKNPEDILKGFKLELENKDAAPAAESSSSEEDKEEESSSEEADAKEEAAPSEKKSSSSSESSSSSSESSSSEEPAAAAPTEEAAPAKEAEPKEEVDSKVPEAADKPIGGLENFKIPLLPSKDELESPLNKFFKLEAGNREKKHHSKKSHSVFGIRR</sequence>
<dbReference type="KEGG" id="xla:121396199"/>
<dbReference type="GeneID" id="121396199"/>
<evidence type="ECO:0000256" key="2">
    <source>
        <dbReference type="SAM" id="SignalP"/>
    </source>
</evidence>
<feature type="signal peptide" evidence="2">
    <location>
        <begin position="1"/>
        <end position="16"/>
    </location>
</feature>
<evidence type="ECO:0000313" key="4">
    <source>
        <dbReference type="RefSeq" id="XP_041426802.1"/>
    </source>
</evidence>
<keyword evidence="3" id="KW-1185">Reference proteome</keyword>
<dbReference type="AlphaFoldDB" id="A0A1L8FE86"/>
<gene>
    <name evidence="4" type="primary">LOC121396199</name>
</gene>
<proteinExistence type="predicted"/>
<feature type="compositionally biased region" description="Acidic residues" evidence="1">
    <location>
        <begin position="82"/>
        <end position="98"/>
    </location>
</feature>
<dbReference type="PaxDb" id="8355-A0A1L8FE86"/>
<feature type="compositionally biased region" description="Basic and acidic residues" evidence="1">
    <location>
        <begin position="99"/>
        <end position="109"/>
    </location>
</feature>
<feature type="compositionally biased region" description="Low complexity" evidence="1">
    <location>
        <begin position="110"/>
        <end position="137"/>
    </location>
</feature>
<protein>
    <submittedName>
        <fullName evidence="4">Protein gar2-like</fullName>
    </submittedName>
</protein>
<organism evidence="3 4">
    <name type="scientific">Xenopus laevis</name>
    <name type="common">African clawed frog</name>
    <dbReference type="NCBI Taxonomy" id="8355"/>
    <lineage>
        <taxon>Eukaryota</taxon>
        <taxon>Metazoa</taxon>
        <taxon>Chordata</taxon>
        <taxon>Craniata</taxon>
        <taxon>Vertebrata</taxon>
        <taxon>Euteleostomi</taxon>
        <taxon>Amphibia</taxon>
        <taxon>Batrachia</taxon>
        <taxon>Anura</taxon>
        <taxon>Pipoidea</taxon>
        <taxon>Pipidae</taxon>
        <taxon>Xenopodinae</taxon>
        <taxon>Xenopus</taxon>
        <taxon>Xenopus</taxon>
    </lineage>
</organism>
<feature type="compositionally biased region" description="Basic and acidic residues" evidence="1">
    <location>
        <begin position="138"/>
        <end position="158"/>
    </location>
</feature>
<evidence type="ECO:0000256" key="1">
    <source>
        <dbReference type="SAM" id="MobiDB-lite"/>
    </source>
</evidence>
<feature type="chain" id="PRO_5043680180" evidence="2">
    <location>
        <begin position="17"/>
        <end position="210"/>
    </location>
</feature>
<name>A0A1L8FE86_XENLA</name>
<dbReference type="RefSeq" id="XP_041426802.1">
    <property type="nucleotide sequence ID" value="XM_041570868.1"/>
</dbReference>
<reference evidence="4" key="1">
    <citation type="submission" date="2025-08" db="UniProtKB">
        <authorList>
            <consortium name="RefSeq"/>
        </authorList>
    </citation>
    <scope>IDENTIFICATION</scope>
    <source>
        <strain evidence="4">J_2021</strain>
        <tissue evidence="4">Erythrocytes</tissue>
    </source>
</reference>
<dbReference type="Proteomes" id="UP000186698">
    <property type="component" value="Chromosome 7S"/>
</dbReference>
<evidence type="ECO:0000313" key="3">
    <source>
        <dbReference type="Proteomes" id="UP000186698"/>
    </source>
</evidence>
<feature type="region of interest" description="Disordered" evidence="1">
    <location>
        <begin position="73"/>
        <end position="166"/>
    </location>
</feature>
<accession>A0A1L8FE86</accession>